<evidence type="ECO:0008006" key="3">
    <source>
        <dbReference type="Google" id="ProtNLM"/>
    </source>
</evidence>
<evidence type="ECO:0000313" key="1">
    <source>
        <dbReference type="EMBL" id="BBK22087.1"/>
    </source>
</evidence>
<accession>A0A6N4TH89</accession>
<gene>
    <name evidence="1" type="ORF">Aargi30884_09900</name>
</gene>
<reference evidence="2" key="1">
    <citation type="submission" date="2019-05" db="EMBL/GenBank/DDBJ databases">
        <title>Complete genome sequencing of Absiella argi strain JCM 30884.</title>
        <authorList>
            <person name="Sakamoto M."/>
            <person name="Murakami T."/>
            <person name="Mori H."/>
        </authorList>
    </citation>
    <scope>NUCLEOTIDE SEQUENCE [LARGE SCALE GENOMIC DNA]</scope>
    <source>
        <strain evidence="2">JCM 30884</strain>
    </source>
</reference>
<name>A0A6N4TH89_9FIRM</name>
<keyword evidence="2" id="KW-1185">Reference proteome</keyword>
<proteinExistence type="predicted"/>
<dbReference type="RefSeq" id="WP_118277027.1">
    <property type="nucleotide sequence ID" value="NZ_AP019695.1"/>
</dbReference>
<dbReference type="EMBL" id="AP019695">
    <property type="protein sequence ID" value="BBK22087.1"/>
    <property type="molecule type" value="Genomic_DNA"/>
</dbReference>
<evidence type="ECO:0000313" key="2">
    <source>
        <dbReference type="Proteomes" id="UP000464754"/>
    </source>
</evidence>
<dbReference type="KEGG" id="aarg:Aargi30884_09900"/>
<sequence>MQNRKKADRAKIFIPFESLKGFKDYLKEKERVVVERKLLLEDVCEELDRKLHSLKKGDIIRIVYYDKDAYVKIEGMLADIDLEYKKRIRVVNTWIDLEDIVVIER</sequence>
<dbReference type="Proteomes" id="UP000464754">
    <property type="component" value="Chromosome"/>
</dbReference>
<protein>
    <recommendedName>
        <fullName evidence="3">YolD-like family protein</fullName>
    </recommendedName>
</protein>
<dbReference type="AlphaFoldDB" id="A0A6N4TH89"/>
<organism evidence="1 2">
    <name type="scientific">Amedibacterium intestinale</name>
    <dbReference type="NCBI Taxonomy" id="2583452"/>
    <lineage>
        <taxon>Bacteria</taxon>
        <taxon>Bacillati</taxon>
        <taxon>Bacillota</taxon>
        <taxon>Erysipelotrichia</taxon>
        <taxon>Erysipelotrichales</taxon>
        <taxon>Erysipelotrichaceae</taxon>
        <taxon>Amedibacterium</taxon>
    </lineage>
</organism>